<evidence type="ECO:0000256" key="5">
    <source>
        <dbReference type="ARBA" id="ARBA00023242"/>
    </source>
</evidence>
<dbReference type="GO" id="GO:0005634">
    <property type="term" value="C:nucleus"/>
    <property type="evidence" value="ECO:0007669"/>
    <property type="project" value="UniProtKB-SubCell"/>
</dbReference>
<evidence type="ECO:0000256" key="1">
    <source>
        <dbReference type="ARBA" id="ARBA00004123"/>
    </source>
</evidence>
<keyword evidence="3" id="KW-0805">Transcription regulation</keyword>
<evidence type="ECO:0000313" key="9">
    <source>
        <dbReference type="EMBL" id="KAK4542760.1"/>
    </source>
</evidence>
<feature type="compositionally biased region" description="Polar residues" evidence="7">
    <location>
        <begin position="34"/>
        <end position="47"/>
    </location>
</feature>
<dbReference type="PANTHER" id="PTHR11834">
    <property type="entry name" value="TRANSCRIPTIONAL ENHANCER FACTOR TEF RELATED"/>
    <property type="match status" value="1"/>
</dbReference>
<organism evidence="9 10">
    <name type="scientific">Oleoguttula mirabilis</name>
    <dbReference type="NCBI Taxonomy" id="1507867"/>
    <lineage>
        <taxon>Eukaryota</taxon>
        <taxon>Fungi</taxon>
        <taxon>Dikarya</taxon>
        <taxon>Ascomycota</taxon>
        <taxon>Pezizomycotina</taxon>
        <taxon>Dothideomycetes</taxon>
        <taxon>Dothideomycetidae</taxon>
        <taxon>Mycosphaerellales</taxon>
        <taxon>Teratosphaeriaceae</taxon>
        <taxon>Oleoguttula</taxon>
    </lineage>
</organism>
<keyword evidence="4" id="KW-0804">Transcription</keyword>
<dbReference type="InterPro" id="IPR050937">
    <property type="entry name" value="TEC1_TEAD_TF"/>
</dbReference>
<keyword evidence="10" id="KW-1185">Reference proteome</keyword>
<dbReference type="Pfam" id="PF01285">
    <property type="entry name" value="TEA"/>
    <property type="match status" value="1"/>
</dbReference>
<dbReference type="InterPro" id="IPR038096">
    <property type="entry name" value="TEA/ATTS_sf"/>
</dbReference>
<dbReference type="GO" id="GO:0005667">
    <property type="term" value="C:transcription regulator complex"/>
    <property type="evidence" value="ECO:0007669"/>
    <property type="project" value="TreeGrafter"/>
</dbReference>
<sequence length="734" mass="81693">MIQPARVLPSNAPPLRDGDGVHQASRVLQEHSGNRQQNEYPTPTNGYEQKYPTPVLTENALPTYQQPQSYGAQLYQPQPQYRQTFGYGQGRPGHGFYHGNDDSWCIKQARYLYRRFQNSSAYMKYRGRQRKDDKGNDDQKWPDHLEEAFFRALVKYPPMGRRKQLHKDKQRGRNELIADHIQELTGEARTRKQVSSHIQVLKPFVEHDTQIMKWLSKDDMGAQPHGGRHGSGYGGGGYMSGRRMSTYPAVGPPNATRGPLPQHPQTELSTVRKLKHNLDMFEPTKFEMFVQRKYESPSGEPQEDRLHTYTQAVDNPLGPDIHMQDWQSFNQEYAYLASMHTDKPLDCNVLVADASLGFPVNEFRGEDGSPLPGIELGISFVCSSRHLSPSARVRCRNSFFRNGHLLPESTGASGIFDVPFQVSEDGRSIAPLIKFGSNFWASTLASLATKLKKPTDAGRDPRDEVRDLVRGITAVQEVVVSAQNSHERILVMFWTFRLSSVTTGRASWRRLVLPPTGEYPEPKAEQIDSVYDYGTQYVEIPATSQPVALQSPFEYDSSSASALSSATWPTSVSDGSINAQLNGNNDFSADNSFDFNGGNINLAFDPNLANLDFSNFDSSAFDFDATVDYAQDPALDQYSQQWCDSYSNGFDGQAPLSAVSAENVFAPPAQMEGPSQTYNGYDAHFDQQIYGGDHDTQAYGGAGQDGLRHDDDALAALADASFIAQSLATGQAVQ</sequence>
<dbReference type="SMART" id="SM00426">
    <property type="entry name" value="TEA"/>
    <property type="match status" value="1"/>
</dbReference>
<feature type="region of interest" description="Disordered" evidence="7">
    <location>
        <begin position="1"/>
        <end position="20"/>
    </location>
</feature>
<dbReference type="PANTHER" id="PTHR11834:SF0">
    <property type="entry name" value="PROTEIN SCALLOPED"/>
    <property type="match status" value="1"/>
</dbReference>
<evidence type="ECO:0000256" key="6">
    <source>
        <dbReference type="PROSITE-ProRule" id="PRU00505"/>
    </source>
</evidence>
<dbReference type="PROSITE" id="PS00554">
    <property type="entry name" value="TEA_1"/>
    <property type="match status" value="1"/>
</dbReference>
<evidence type="ECO:0000259" key="8">
    <source>
        <dbReference type="PROSITE" id="PS51088"/>
    </source>
</evidence>
<reference evidence="9 10" key="1">
    <citation type="submission" date="2021-11" db="EMBL/GenBank/DDBJ databases">
        <title>Black yeast isolated from Biological Soil Crust.</title>
        <authorList>
            <person name="Kurbessoian T."/>
        </authorList>
    </citation>
    <scope>NUCLEOTIDE SEQUENCE [LARGE SCALE GENOMIC DNA]</scope>
    <source>
        <strain evidence="9 10">CCFEE 5522</strain>
    </source>
</reference>
<dbReference type="GO" id="GO:0000978">
    <property type="term" value="F:RNA polymerase II cis-regulatory region sequence-specific DNA binding"/>
    <property type="evidence" value="ECO:0007669"/>
    <property type="project" value="TreeGrafter"/>
</dbReference>
<dbReference type="InterPro" id="IPR000818">
    <property type="entry name" value="TEA/ATTS_dom"/>
</dbReference>
<evidence type="ECO:0000313" key="10">
    <source>
        <dbReference type="Proteomes" id="UP001324427"/>
    </source>
</evidence>
<evidence type="ECO:0000256" key="2">
    <source>
        <dbReference type="ARBA" id="ARBA00008421"/>
    </source>
</evidence>
<evidence type="ECO:0000256" key="4">
    <source>
        <dbReference type="ARBA" id="ARBA00023163"/>
    </source>
</evidence>
<dbReference type="Proteomes" id="UP001324427">
    <property type="component" value="Unassembled WGS sequence"/>
</dbReference>
<comment type="subcellular location">
    <subcellularLocation>
        <location evidence="1">Nucleus</location>
    </subcellularLocation>
</comment>
<evidence type="ECO:0000256" key="3">
    <source>
        <dbReference type="ARBA" id="ARBA00023015"/>
    </source>
</evidence>
<gene>
    <name evidence="9" type="ORF">LTR36_006136</name>
</gene>
<proteinExistence type="inferred from homology"/>
<protein>
    <recommendedName>
        <fullName evidence="8">TEA domain-containing protein</fullName>
    </recommendedName>
</protein>
<dbReference type="GO" id="GO:0000981">
    <property type="term" value="F:DNA-binding transcription factor activity, RNA polymerase II-specific"/>
    <property type="evidence" value="ECO:0007669"/>
    <property type="project" value="TreeGrafter"/>
</dbReference>
<accession>A0AAV9JCN4</accession>
<evidence type="ECO:0000256" key="7">
    <source>
        <dbReference type="SAM" id="MobiDB-lite"/>
    </source>
</evidence>
<feature type="region of interest" description="Disordered" evidence="7">
    <location>
        <begin position="28"/>
        <end position="48"/>
    </location>
</feature>
<feature type="domain" description="TEA" evidence="8">
    <location>
        <begin position="134"/>
        <end position="208"/>
    </location>
</feature>
<keyword evidence="5" id="KW-0539">Nucleus</keyword>
<name>A0AAV9JCN4_9PEZI</name>
<feature type="DNA-binding region" description="TEA" evidence="6">
    <location>
        <begin position="134"/>
        <end position="208"/>
    </location>
</feature>
<dbReference type="AlphaFoldDB" id="A0AAV9JCN4"/>
<dbReference type="Gene3D" id="6.10.20.40">
    <property type="entry name" value="TEA/ATTS domain"/>
    <property type="match status" value="1"/>
</dbReference>
<dbReference type="EMBL" id="JAVFHQ010000038">
    <property type="protein sequence ID" value="KAK4542760.1"/>
    <property type="molecule type" value="Genomic_DNA"/>
</dbReference>
<comment type="caution">
    <text evidence="9">The sequence shown here is derived from an EMBL/GenBank/DDBJ whole genome shotgun (WGS) entry which is preliminary data.</text>
</comment>
<dbReference type="PROSITE" id="PS51088">
    <property type="entry name" value="TEA_2"/>
    <property type="match status" value="1"/>
</dbReference>
<dbReference type="PRINTS" id="PR00065">
    <property type="entry name" value="TEADOMAIN"/>
</dbReference>
<comment type="similarity">
    <text evidence="2">Belongs to the TEC1 family.</text>
</comment>